<dbReference type="GO" id="GO:0044550">
    <property type="term" value="P:secondary metabolite biosynthetic process"/>
    <property type="evidence" value="ECO:0007669"/>
    <property type="project" value="TreeGrafter"/>
</dbReference>
<dbReference type="GO" id="GO:0031177">
    <property type="term" value="F:phosphopantetheine binding"/>
    <property type="evidence" value="ECO:0007669"/>
    <property type="project" value="InterPro"/>
</dbReference>
<dbReference type="RefSeq" id="WP_122102589.1">
    <property type="nucleotide sequence ID" value="NZ_RFLY01000051.1"/>
</dbReference>
<comment type="cofactor">
    <cofactor evidence="1">
        <name>pantetheine 4'-phosphate</name>
        <dbReference type="ChEBI" id="CHEBI:47942"/>
    </cofactor>
</comment>
<dbReference type="InterPro" id="IPR010071">
    <property type="entry name" value="AA_adenyl_dom"/>
</dbReference>
<protein>
    <submittedName>
        <fullName evidence="5">Amino acid adenylation domain-containing protein</fullName>
    </submittedName>
</protein>
<evidence type="ECO:0000313" key="5">
    <source>
        <dbReference type="EMBL" id="RMH87342.1"/>
    </source>
</evidence>
<dbReference type="SUPFAM" id="SSF56801">
    <property type="entry name" value="Acetyl-CoA synthetase-like"/>
    <property type="match status" value="1"/>
</dbReference>
<dbReference type="InterPro" id="IPR036736">
    <property type="entry name" value="ACP-like_sf"/>
</dbReference>
<feature type="domain" description="Carrier" evidence="4">
    <location>
        <begin position="487"/>
        <end position="561"/>
    </location>
</feature>
<sequence length="575" mass="59223">ADALAVLEGDRASTYGELHAAAASLAAVLDRAGVVAGAHVALCLPRSFAQLAAMAAVWHRGAAWLPLDPAHPPARKQAVLADSAARLVIGQGAAPAWLPEDATWIDVDAVPEVEAGLAPVAVTADTPAYLIYTSGSTGTPKGVVVSHGNLAHYVAGVLPVLALPDQAVLATLSSVAADLGFTALFGALLSGRAVRLLPAELAFDAQALAAHLARYPVDCLKIVPSHLAGLLAAGAGAAVLPRRCLVTGGEALSGALVAQVRELVPGLRVINHYGPTETTVGILTQEVPSDWPSERAVPVGTPLAGNEALVLDRFGLPVPTGVAGELYLGGGNLATGYWKRPEQTAERFVTHPFAPAGRLYRSGDRARRDGEGRLVYLGRTDHQVKIRGHRVELGEVEQVLGQLPGVEVAAVLAVPGPGGGLQLAACVQGRLDGVEAALAQRLPEALCPSHWCQVAEMPRLGNGKLDRQALAALLEQADTNAGGEAAAAEAAVDPVLRTLWQTLLGRDAIGAHENFFALGGDSILSLQVVARARQAGLAVTPQLLFEHPTLAGLSAQLARDDEEASTPAADTPGDP</sequence>
<dbReference type="PROSITE" id="PS00012">
    <property type="entry name" value="PHOSPHOPANTETHEINE"/>
    <property type="match status" value="1"/>
</dbReference>
<dbReference type="Gene3D" id="1.10.1200.10">
    <property type="entry name" value="ACP-like"/>
    <property type="match status" value="1"/>
</dbReference>
<dbReference type="EMBL" id="RFLY01000051">
    <property type="protein sequence ID" value="RMH87342.1"/>
    <property type="molecule type" value="Genomic_DNA"/>
</dbReference>
<dbReference type="Pfam" id="PF00550">
    <property type="entry name" value="PP-binding"/>
    <property type="match status" value="1"/>
</dbReference>
<keyword evidence="2" id="KW-0596">Phosphopantetheine</keyword>
<comment type="caution">
    <text evidence="5">The sequence shown here is derived from an EMBL/GenBank/DDBJ whole genome shotgun (WGS) entry which is preliminary data.</text>
</comment>
<dbReference type="InterPro" id="IPR025110">
    <property type="entry name" value="AMP-bd_C"/>
</dbReference>
<keyword evidence="6" id="KW-1185">Reference proteome</keyword>
<dbReference type="PROSITE" id="PS50075">
    <property type="entry name" value="CARRIER"/>
    <property type="match status" value="1"/>
</dbReference>
<dbReference type="InterPro" id="IPR045851">
    <property type="entry name" value="AMP-bd_C_sf"/>
</dbReference>
<feature type="non-terminal residue" evidence="5">
    <location>
        <position position="1"/>
    </location>
</feature>
<organism evidence="5 6">
    <name type="scientific">Solilutibacter pythonis</name>
    <dbReference type="NCBI Taxonomy" id="2483112"/>
    <lineage>
        <taxon>Bacteria</taxon>
        <taxon>Pseudomonadati</taxon>
        <taxon>Pseudomonadota</taxon>
        <taxon>Gammaproteobacteria</taxon>
        <taxon>Lysobacterales</taxon>
        <taxon>Lysobacteraceae</taxon>
        <taxon>Solilutibacter</taxon>
    </lineage>
</organism>
<dbReference type="NCBIfam" id="TIGR01733">
    <property type="entry name" value="AA-adenyl-dom"/>
    <property type="match status" value="1"/>
</dbReference>
<evidence type="ECO:0000313" key="6">
    <source>
        <dbReference type="Proteomes" id="UP000275012"/>
    </source>
</evidence>
<dbReference type="InterPro" id="IPR020806">
    <property type="entry name" value="PKS_PP-bd"/>
</dbReference>
<dbReference type="SUPFAM" id="SSF47336">
    <property type="entry name" value="ACP-like"/>
    <property type="match status" value="1"/>
</dbReference>
<evidence type="ECO:0000256" key="1">
    <source>
        <dbReference type="ARBA" id="ARBA00001957"/>
    </source>
</evidence>
<dbReference type="PANTHER" id="PTHR45527">
    <property type="entry name" value="NONRIBOSOMAL PEPTIDE SYNTHETASE"/>
    <property type="match status" value="1"/>
</dbReference>
<dbReference type="GO" id="GO:0005737">
    <property type="term" value="C:cytoplasm"/>
    <property type="evidence" value="ECO:0007669"/>
    <property type="project" value="TreeGrafter"/>
</dbReference>
<dbReference type="InterPro" id="IPR006162">
    <property type="entry name" value="Ppantetheine_attach_site"/>
</dbReference>
<dbReference type="PROSITE" id="PS00455">
    <property type="entry name" value="AMP_BINDING"/>
    <property type="match status" value="1"/>
</dbReference>
<name>A0A3M2HK71_9GAMM</name>
<accession>A0A3M2HK71</accession>
<dbReference type="CDD" id="cd05930">
    <property type="entry name" value="A_NRPS"/>
    <property type="match status" value="1"/>
</dbReference>
<proteinExistence type="predicted"/>
<evidence type="ECO:0000259" key="4">
    <source>
        <dbReference type="PROSITE" id="PS50075"/>
    </source>
</evidence>
<dbReference type="InterPro" id="IPR020845">
    <property type="entry name" value="AMP-binding_CS"/>
</dbReference>
<dbReference type="Gene3D" id="3.40.50.980">
    <property type="match status" value="2"/>
</dbReference>
<evidence type="ECO:0000256" key="3">
    <source>
        <dbReference type="ARBA" id="ARBA00022553"/>
    </source>
</evidence>
<gene>
    <name evidence="5" type="ORF">EBB59_13200</name>
</gene>
<evidence type="ECO:0000256" key="2">
    <source>
        <dbReference type="ARBA" id="ARBA00022450"/>
    </source>
</evidence>
<dbReference type="InterPro" id="IPR009081">
    <property type="entry name" value="PP-bd_ACP"/>
</dbReference>
<keyword evidence="3" id="KW-0597">Phosphoprotein</keyword>
<dbReference type="FunFam" id="1.10.1200.10:FF:000005">
    <property type="entry name" value="Nonribosomal peptide synthetase 1"/>
    <property type="match status" value="1"/>
</dbReference>
<dbReference type="OrthoDB" id="9030879at2"/>
<dbReference type="Gene3D" id="2.30.38.10">
    <property type="entry name" value="Luciferase, Domain 3"/>
    <property type="match status" value="1"/>
</dbReference>
<reference evidence="5 6" key="1">
    <citation type="submission" date="2018-10" db="EMBL/GenBank/DDBJ databases">
        <title>Proposal of Lysobacter pythonis sp. nov. isolated from royal pythons (Python regius).</title>
        <authorList>
            <person name="Hans-Juergen B."/>
            <person name="Huptas C."/>
            <person name="Sandra B."/>
            <person name="Igor L."/>
            <person name="Joachim S."/>
            <person name="Siegfried S."/>
            <person name="Mareike W."/>
            <person name="Peter K."/>
        </authorList>
    </citation>
    <scope>NUCLEOTIDE SEQUENCE [LARGE SCALE GENOMIC DNA]</scope>
    <source>
        <strain evidence="5 6">4284/11</strain>
    </source>
</reference>
<dbReference type="GO" id="GO:0043041">
    <property type="term" value="P:amino acid activation for nonribosomal peptide biosynthetic process"/>
    <property type="evidence" value="ECO:0007669"/>
    <property type="project" value="TreeGrafter"/>
</dbReference>
<dbReference type="InterPro" id="IPR000873">
    <property type="entry name" value="AMP-dep_synth/lig_dom"/>
</dbReference>
<dbReference type="PANTHER" id="PTHR45527:SF1">
    <property type="entry name" value="FATTY ACID SYNTHASE"/>
    <property type="match status" value="1"/>
</dbReference>
<dbReference type="AlphaFoldDB" id="A0A3M2HK71"/>
<dbReference type="Pfam" id="PF00501">
    <property type="entry name" value="AMP-binding"/>
    <property type="match status" value="1"/>
</dbReference>
<dbReference type="Proteomes" id="UP000275012">
    <property type="component" value="Unassembled WGS sequence"/>
</dbReference>
<dbReference type="Pfam" id="PF13193">
    <property type="entry name" value="AMP-binding_C"/>
    <property type="match status" value="1"/>
</dbReference>
<dbReference type="Gene3D" id="3.30.300.30">
    <property type="match status" value="1"/>
</dbReference>
<feature type="non-terminal residue" evidence="5">
    <location>
        <position position="575"/>
    </location>
</feature>
<dbReference type="SMART" id="SM00823">
    <property type="entry name" value="PKS_PP"/>
    <property type="match status" value="1"/>
</dbReference>